<evidence type="ECO:0000256" key="4">
    <source>
        <dbReference type="ARBA" id="ARBA00023136"/>
    </source>
</evidence>
<feature type="transmembrane region" description="Helical" evidence="5">
    <location>
        <begin position="334"/>
        <end position="351"/>
    </location>
</feature>
<dbReference type="PANTHER" id="PTHR22911">
    <property type="entry name" value="ACYL-MALONYL CONDENSING ENZYME-RELATED"/>
    <property type="match status" value="1"/>
</dbReference>
<dbReference type="SUPFAM" id="SSF103481">
    <property type="entry name" value="Multidrug resistance efflux transporter EmrE"/>
    <property type="match status" value="2"/>
</dbReference>
<dbReference type="Pfam" id="PF00892">
    <property type="entry name" value="EamA"/>
    <property type="match status" value="2"/>
</dbReference>
<dbReference type="InterPro" id="IPR037185">
    <property type="entry name" value="EmrE-like"/>
</dbReference>
<evidence type="ECO:0000256" key="5">
    <source>
        <dbReference type="SAM" id="Phobius"/>
    </source>
</evidence>
<feature type="transmembrane region" description="Helical" evidence="5">
    <location>
        <begin position="173"/>
        <end position="195"/>
    </location>
</feature>
<feature type="transmembrane region" description="Helical" evidence="5">
    <location>
        <begin position="82"/>
        <end position="101"/>
    </location>
</feature>
<evidence type="ECO:0000259" key="6">
    <source>
        <dbReference type="Pfam" id="PF00892"/>
    </source>
</evidence>
<dbReference type="AlphaFoldDB" id="A0A8J2TCN6"/>
<evidence type="ECO:0000256" key="3">
    <source>
        <dbReference type="ARBA" id="ARBA00022989"/>
    </source>
</evidence>
<evidence type="ECO:0000313" key="7">
    <source>
        <dbReference type="EMBL" id="CDF91433.1"/>
    </source>
</evidence>
<keyword evidence="8" id="KW-1185">Reference proteome</keyword>
<dbReference type="PANTHER" id="PTHR22911:SF6">
    <property type="entry name" value="SOLUTE CARRIER FAMILY 35 MEMBER G1"/>
    <property type="match status" value="1"/>
</dbReference>
<feature type="domain" description="EamA" evidence="6">
    <location>
        <begin position="218"/>
        <end position="350"/>
    </location>
</feature>
<organism evidence="7 8">
    <name type="scientific">Zygosaccharomyces bailii (strain CLIB 213 / ATCC 58445 / CBS 680 / BCRC 21525 / NBRC 1098 / NCYC 1416 / NRRL Y-2227)</name>
    <dbReference type="NCBI Taxonomy" id="1333698"/>
    <lineage>
        <taxon>Eukaryota</taxon>
        <taxon>Fungi</taxon>
        <taxon>Dikarya</taxon>
        <taxon>Ascomycota</taxon>
        <taxon>Saccharomycotina</taxon>
        <taxon>Saccharomycetes</taxon>
        <taxon>Saccharomycetales</taxon>
        <taxon>Saccharomycetaceae</taxon>
        <taxon>Zygosaccharomyces</taxon>
    </lineage>
</organism>
<feature type="transmembrane region" description="Helical" evidence="5">
    <location>
        <begin position="42"/>
        <end position="62"/>
    </location>
</feature>
<proteinExistence type="predicted"/>
<evidence type="ECO:0000256" key="2">
    <source>
        <dbReference type="ARBA" id="ARBA00022692"/>
    </source>
</evidence>
<dbReference type="GO" id="GO:0016020">
    <property type="term" value="C:membrane"/>
    <property type="evidence" value="ECO:0007669"/>
    <property type="project" value="UniProtKB-SubCell"/>
</dbReference>
<dbReference type="OrthoDB" id="306876at2759"/>
<evidence type="ECO:0000313" key="8">
    <source>
        <dbReference type="Proteomes" id="UP000019375"/>
    </source>
</evidence>
<feature type="transmembrane region" description="Helical" evidence="5">
    <location>
        <begin position="311"/>
        <end position="328"/>
    </location>
</feature>
<keyword evidence="3 5" id="KW-1133">Transmembrane helix</keyword>
<protein>
    <submittedName>
        <fullName evidence="7">ZYBA0S11-02740g1_1</fullName>
    </submittedName>
</protein>
<keyword evidence="2 5" id="KW-0812">Transmembrane</keyword>
<feature type="domain" description="EamA" evidence="6">
    <location>
        <begin position="77"/>
        <end position="189"/>
    </location>
</feature>
<feature type="transmembrane region" description="Helical" evidence="5">
    <location>
        <begin position="280"/>
        <end position="299"/>
    </location>
</feature>
<feature type="transmembrane region" description="Helical" evidence="5">
    <location>
        <begin position="247"/>
        <end position="268"/>
    </location>
</feature>
<keyword evidence="4 5" id="KW-0472">Membrane</keyword>
<gene>
    <name evidence="7" type="ORF">BN860_02740g</name>
</gene>
<dbReference type="EMBL" id="HG316464">
    <property type="protein sequence ID" value="CDF91433.1"/>
    <property type="molecule type" value="Genomic_DNA"/>
</dbReference>
<feature type="transmembrane region" description="Helical" evidence="5">
    <location>
        <begin position="147"/>
        <end position="166"/>
    </location>
</feature>
<accession>A0A8J2TCN6</accession>
<reference evidence="8" key="1">
    <citation type="journal article" date="2013" name="Genome Announc.">
        <title>Genome sequence of the food spoilage yeast Zygosaccharomyces bailii CLIB 213(T).</title>
        <authorList>
            <person name="Galeote V."/>
            <person name="Bigey F."/>
            <person name="Devillers H."/>
            <person name="Neuveglise C."/>
            <person name="Dequin S."/>
        </authorList>
    </citation>
    <scope>NUCLEOTIDE SEQUENCE [LARGE SCALE GENOMIC DNA]</scope>
    <source>
        <strain evidence="8">CLIB 213 / ATCC 58445 / CBS 680 / CCRC 21525 / NBRC 1098 / NCYC 1416 / NRRL Y-2227</strain>
    </source>
</reference>
<feature type="transmembrane region" description="Helical" evidence="5">
    <location>
        <begin position="121"/>
        <end position="141"/>
    </location>
</feature>
<dbReference type="InterPro" id="IPR000620">
    <property type="entry name" value="EamA_dom"/>
</dbReference>
<comment type="subcellular location">
    <subcellularLocation>
        <location evidence="1">Membrane</location>
        <topology evidence="1">Multi-pass membrane protein</topology>
    </subcellularLocation>
</comment>
<evidence type="ECO:0000256" key="1">
    <source>
        <dbReference type="ARBA" id="ARBA00004141"/>
    </source>
</evidence>
<dbReference type="Proteomes" id="UP000019375">
    <property type="component" value="Unassembled WGS sequence"/>
</dbReference>
<name>A0A8J2TCN6_ZYGB2</name>
<sequence length="375" mass="41547">MDKAHRLSHDASVTFEVQRAEIQDPSPVESLSMTSLKRNTGLFYLLAAQLFNSLMTVSTKALETTPQEDAVTGLPRKPIRPLQVLLARMFITYVGALIYMLIKRRSIPNAPFGPPELRLWLLLRGIVGFCGVFGMYFSLMYLTVSDAVLITFLTPTVTVIAVSIVLKERFTKAEAFGTLASFLGVVLIVRPKFIFGEESEPTNSGAESENPRKRLLATLVGLVGVMGVSGVYIVLKYIGHRAHAIISVAYYSLTVTIVSVIGIAVIPAMQFSWPQGSRQWLLLISLGFFGFVYQLLLTIGIQMERAGRSSAIAYTQLVYAVVWDVLLWHHWPSIWSWLGMVVIVGSTVIVARCKSKDPQAAQPSLNESVELENYE</sequence>
<feature type="transmembrane region" description="Helical" evidence="5">
    <location>
        <begin position="215"/>
        <end position="235"/>
    </location>
</feature>